<gene>
    <name evidence="1" type="ORF">CDAR_538301</name>
</gene>
<organism evidence="1 2">
    <name type="scientific">Caerostris darwini</name>
    <dbReference type="NCBI Taxonomy" id="1538125"/>
    <lineage>
        <taxon>Eukaryota</taxon>
        <taxon>Metazoa</taxon>
        <taxon>Ecdysozoa</taxon>
        <taxon>Arthropoda</taxon>
        <taxon>Chelicerata</taxon>
        <taxon>Arachnida</taxon>
        <taxon>Araneae</taxon>
        <taxon>Araneomorphae</taxon>
        <taxon>Entelegynae</taxon>
        <taxon>Araneoidea</taxon>
        <taxon>Araneidae</taxon>
        <taxon>Caerostris</taxon>
    </lineage>
</organism>
<protein>
    <submittedName>
        <fullName evidence="1">Uncharacterized protein</fullName>
    </submittedName>
</protein>
<sequence>MKTTSILELGESTSSTAKTQVGRKIRHFQANSQILRGAFSFPSLAFVQMPIYSSISEPQSLSIRIQSSISTTLESISSISSAQVSISMSLYIPL</sequence>
<accession>A0AAV4UCR9</accession>
<keyword evidence="2" id="KW-1185">Reference proteome</keyword>
<name>A0AAV4UCR9_9ARAC</name>
<evidence type="ECO:0000313" key="2">
    <source>
        <dbReference type="Proteomes" id="UP001054837"/>
    </source>
</evidence>
<dbReference type="EMBL" id="BPLQ01011087">
    <property type="protein sequence ID" value="GIY55504.1"/>
    <property type="molecule type" value="Genomic_DNA"/>
</dbReference>
<reference evidence="1 2" key="1">
    <citation type="submission" date="2021-06" db="EMBL/GenBank/DDBJ databases">
        <title>Caerostris darwini draft genome.</title>
        <authorList>
            <person name="Kono N."/>
            <person name="Arakawa K."/>
        </authorList>
    </citation>
    <scope>NUCLEOTIDE SEQUENCE [LARGE SCALE GENOMIC DNA]</scope>
</reference>
<comment type="caution">
    <text evidence="1">The sequence shown here is derived from an EMBL/GenBank/DDBJ whole genome shotgun (WGS) entry which is preliminary data.</text>
</comment>
<proteinExistence type="predicted"/>
<dbReference type="AlphaFoldDB" id="A0AAV4UCR9"/>
<evidence type="ECO:0000313" key="1">
    <source>
        <dbReference type="EMBL" id="GIY55504.1"/>
    </source>
</evidence>
<dbReference type="Proteomes" id="UP001054837">
    <property type="component" value="Unassembled WGS sequence"/>
</dbReference>